<organism evidence="5 7">
    <name type="scientific">Punica granatum</name>
    <name type="common">Pomegranate</name>
    <dbReference type="NCBI Taxonomy" id="22663"/>
    <lineage>
        <taxon>Eukaryota</taxon>
        <taxon>Viridiplantae</taxon>
        <taxon>Streptophyta</taxon>
        <taxon>Embryophyta</taxon>
        <taxon>Tracheophyta</taxon>
        <taxon>Spermatophyta</taxon>
        <taxon>Magnoliopsida</taxon>
        <taxon>eudicotyledons</taxon>
        <taxon>Gunneridae</taxon>
        <taxon>Pentapetalae</taxon>
        <taxon>rosids</taxon>
        <taxon>malvids</taxon>
        <taxon>Myrtales</taxon>
        <taxon>Lythraceae</taxon>
        <taxon>Punica</taxon>
    </lineage>
</organism>
<dbReference type="EMBL" id="PGOL01004351">
    <property type="protein sequence ID" value="PKI37542.1"/>
    <property type="molecule type" value="Genomic_DNA"/>
</dbReference>
<dbReference type="OrthoDB" id="695142at2759"/>
<evidence type="ECO:0000256" key="2">
    <source>
        <dbReference type="ARBA" id="ARBA00023136"/>
    </source>
</evidence>
<evidence type="ECO:0000256" key="1">
    <source>
        <dbReference type="ARBA" id="ARBA00004370"/>
    </source>
</evidence>
<dbReference type="STRING" id="22663.A0A218X2K5"/>
<dbReference type="EMBL" id="MTKT01002492">
    <property type="protein sequence ID" value="OWM79038.1"/>
    <property type="molecule type" value="Genomic_DNA"/>
</dbReference>
<evidence type="ECO:0000256" key="3">
    <source>
        <dbReference type="SAM" id="MobiDB-lite"/>
    </source>
</evidence>
<keyword evidence="2 4" id="KW-0472">Membrane</keyword>
<reference evidence="5" key="2">
    <citation type="submission" date="2017-06" db="EMBL/GenBank/DDBJ databases">
        <title>The pomegranate genome and the genomics of punicalagin biosynthesis.</title>
        <authorList>
            <person name="Xu C."/>
        </authorList>
    </citation>
    <scope>NUCLEOTIDE SEQUENCE [LARGE SCALE GENOMIC DNA]</scope>
    <source>
        <tissue evidence="5">Fresh leaf</tissue>
    </source>
</reference>
<proteinExistence type="predicted"/>
<protein>
    <recommendedName>
        <fullName evidence="9">Late embryogenesis abundant protein LEA-2 subgroup domain-containing protein</fullName>
    </recommendedName>
</protein>
<dbReference type="GO" id="GO:0005886">
    <property type="term" value="C:plasma membrane"/>
    <property type="evidence" value="ECO:0007669"/>
    <property type="project" value="TreeGrafter"/>
</dbReference>
<dbReference type="PANTHER" id="PTHR31234">
    <property type="entry name" value="LATE EMBRYOGENESIS ABUNDANT (LEA) HYDROXYPROLINE-RICH GLYCOPROTEIN FAMILY"/>
    <property type="match status" value="1"/>
</dbReference>
<comment type="subcellular location">
    <subcellularLocation>
        <location evidence="1">Membrane</location>
    </subcellularLocation>
</comment>
<dbReference type="Proteomes" id="UP000233551">
    <property type="component" value="Unassembled WGS sequence"/>
</dbReference>
<keyword evidence="8" id="KW-1185">Reference proteome</keyword>
<name>A0A218X2K5_PUNGR</name>
<dbReference type="PANTHER" id="PTHR31234:SF55">
    <property type="entry name" value="LATE EMBRYOGENESIS ABUNDANT (LEA) HYDROXYPROLINE-RICH GLYCOPROTEIN FAMILY"/>
    <property type="match status" value="1"/>
</dbReference>
<dbReference type="AlphaFoldDB" id="A0A218X2K5"/>
<keyword evidence="4" id="KW-1133">Transmembrane helix</keyword>
<dbReference type="GeneID" id="116193982"/>
<evidence type="ECO:0000313" key="8">
    <source>
        <dbReference type="Proteomes" id="UP000233551"/>
    </source>
</evidence>
<evidence type="ECO:0000313" key="7">
    <source>
        <dbReference type="Proteomes" id="UP000197138"/>
    </source>
</evidence>
<sequence length="293" mass="32616">MASSADDQPKIELVRPAASRDPAAPTSPHPALSTDEQPALGYPPVIGYPPGDPRGPGPYAYPYPAPAPPIHGPYPDPGTSYGQRQVEWRRLSRFTRGALLAISIFVVLLLSATIIIQMALHPRMPNFLLSGFSVSHLSISNDSVLLANWEANVVVENRNSHIRLELPLVWSFIYHRDPQRYLSLMKYNEPLTLGKKSRRVIDLKMMTSASEQPDTRVVNAVRNELDSSNKKVNFSLAMEVAMKFKYSWWWKKGATMMVYCGDLVVEFDVESGFGFSGSLAGNDKPRKCLLLSN</sequence>
<reference evidence="7" key="1">
    <citation type="journal article" date="2017" name="Plant J.">
        <title>The pomegranate (Punica granatum L.) genome and the genomics of punicalagin biosynthesis.</title>
        <authorList>
            <person name="Qin G."/>
            <person name="Xu C."/>
            <person name="Ming R."/>
            <person name="Tang H."/>
            <person name="Guyot R."/>
            <person name="Kramer E.M."/>
            <person name="Hu Y."/>
            <person name="Yi X."/>
            <person name="Qi Y."/>
            <person name="Xu X."/>
            <person name="Gao Z."/>
            <person name="Pan H."/>
            <person name="Jian J."/>
            <person name="Tian Y."/>
            <person name="Yue Z."/>
            <person name="Xu Y."/>
        </authorList>
    </citation>
    <scope>NUCLEOTIDE SEQUENCE [LARGE SCALE GENOMIC DNA]</scope>
    <source>
        <strain evidence="7">cv. Dabenzi</strain>
    </source>
</reference>
<evidence type="ECO:0000256" key="4">
    <source>
        <dbReference type="SAM" id="Phobius"/>
    </source>
</evidence>
<comment type="caution">
    <text evidence="5">The sequence shown here is derived from an EMBL/GenBank/DDBJ whole genome shotgun (WGS) entry which is preliminary data.</text>
</comment>
<dbReference type="Proteomes" id="UP000197138">
    <property type="component" value="Unassembled WGS sequence"/>
</dbReference>
<evidence type="ECO:0000313" key="6">
    <source>
        <dbReference type="EMBL" id="PKI37542.1"/>
    </source>
</evidence>
<feature type="region of interest" description="Disordered" evidence="3">
    <location>
        <begin position="1"/>
        <end position="48"/>
    </location>
</feature>
<reference evidence="6 8" key="3">
    <citation type="submission" date="2017-11" db="EMBL/GenBank/DDBJ databases">
        <title>De-novo sequencing of pomegranate (Punica granatum L.) genome.</title>
        <authorList>
            <person name="Akparov Z."/>
            <person name="Amiraslanov A."/>
            <person name="Hajiyeva S."/>
            <person name="Abbasov M."/>
            <person name="Kaur K."/>
            <person name="Hamwieh A."/>
            <person name="Solovyev V."/>
            <person name="Salamov A."/>
            <person name="Braich B."/>
            <person name="Kosarev P."/>
            <person name="Mahmoud A."/>
            <person name="Hajiyev E."/>
            <person name="Babayeva S."/>
            <person name="Izzatullayeva V."/>
            <person name="Mammadov A."/>
            <person name="Mammadov A."/>
            <person name="Sharifova S."/>
            <person name="Ojaghi J."/>
            <person name="Eynullazada K."/>
            <person name="Bayramov B."/>
            <person name="Abdulazimova A."/>
            <person name="Shahmuradov I."/>
        </authorList>
    </citation>
    <scope>NUCLEOTIDE SEQUENCE [LARGE SCALE GENOMIC DNA]</scope>
    <source>
        <strain evidence="6">AG2017</strain>
        <strain evidence="8">cv. AG2017</strain>
        <tissue evidence="6">Leaf</tissue>
    </source>
</reference>
<gene>
    <name evidence="5" type="ORF">CDL15_Pgr003209</name>
    <name evidence="6" type="ORF">CRG98_042055</name>
</gene>
<dbReference type="InterPro" id="IPR044839">
    <property type="entry name" value="NDR1-like"/>
</dbReference>
<evidence type="ECO:0008006" key="9">
    <source>
        <dbReference type="Google" id="ProtNLM"/>
    </source>
</evidence>
<feature type="transmembrane region" description="Helical" evidence="4">
    <location>
        <begin position="98"/>
        <end position="120"/>
    </location>
</feature>
<keyword evidence="4" id="KW-0812">Transmembrane</keyword>
<accession>A0A218X2K5</accession>
<dbReference type="GO" id="GO:0098542">
    <property type="term" value="P:defense response to other organism"/>
    <property type="evidence" value="ECO:0007669"/>
    <property type="project" value="InterPro"/>
</dbReference>
<evidence type="ECO:0000313" key="5">
    <source>
        <dbReference type="EMBL" id="OWM79038.1"/>
    </source>
</evidence>